<evidence type="ECO:0000313" key="3">
    <source>
        <dbReference type="Proteomes" id="UP000544122"/>
    </source>
</evidence>
<evidence type="ECO:0000313" key="2">
    <source>
        <dbReference type="EMBL" id="NOJ43034.1"/>
    </source>
</evidence>
<accession>A0A7Y4LY91</accession>
<sequence>MQGQWIGEYKSKENGRILLDIDDIGPNFAGYAVLRSFNRQMPVTFLGFATPDKSSTATLKLIPLAFDPQTFNPEPAPRHLPIRRKNREKTMPACQ</sequence>
<protein>
    <submittedName>
        <fullName evidence="2">Uncharacterized protein</fullName>
    </submittedName>
</protein>
<gene>
    <name evidence="2" type="ORF">HCN58_26235</name>
</gene>
<proteinExistence type="predicted"/>
<organism evidence="2 3">
    <name type="scientific">Bradyrhizobium australiense</name>
    <dbReference type="NCBI Taxonomy" id="2721161"/>
    <lineage>
        <taxon>Bacteria</taxon>
        <taxon>Pseudomonadati</taxon>
        <taxon>Pseudomonadota</taxon>
        <taxon>Alphaproteobacteria</taxon>
        <taxon>Hyphomicrobiales</taxon>
        <taxon>Nitrobacteraceae</taxon>
        <taxon>Bradyrhizobium</taxon>
    </lineage>
</organism>
<dbReference type="Proteomes" id="UP000544122">
    <property type="component" value="Unassembled WGS sequence"/>
</dbReference>
<keyword evidence="3" id="KW-1185">Reference proteome</keyword>
<comment type="caution">
    <text evidence="2">The sequence shown here is derived from an EMBL/GenBank/DDBJ whole genome shotgun (WGS) entry which is preliminary data.</text>
</comment>
<dbReference type="EMBL" id="JAAVLX010000009">
    <property type="protein sequence ID" value="NOJ43034.1"/>
    <property type="molecule type" value="Genomic_DNA"/>
</dbReference>
<dbReference type="RefSeq" id="WP_171582254.1">
    <property type="nucleotide sequence ID" value="NZ_JAAVLX010000009.1"/>
</dbReference>
<evidence type="ECO:0000256" key="1">
    <source>
        <dbReference type="SAM" id="MobiDB-lite"/>
    </source>
</evidence>
<name>A0A7Y4LY91_9BRAD</name>
<reference evidence="2 3" key="1">
    <citation type="submission" date="2020-03" db="EMBL/GenBank/DDBJ databases">
        <title>Bradyrhizobium diversity isolated from nodules of Indigofera sp.</title>
        <authorList>
            <person name="Klepa M."/>
            <person name="Helene L."/>
            <person name="Hungria M."/>
        </authorList>
    </citation>
    <scope>NUCLEOTIDE SEQUENCE [LARGE SCALE GENOMIC DNA]</scope>
    <source>
        <strain evidence="2 3">WSM 1791</strain>
    </source>
</reference>
<feature type="region of interest" description="Disordered" evidence="1">
    <location>
        <begin position="70"/>
        <end position="95"/>
    </location>
</feature>
<dbReference type="AlphaFoldDB" id="A0A7Y4LY91"/>